<reference evidence="1" key="1">
    <citation type="submission" date="2019-04" db="EMBL/GenBank/DDBJ databases">
        <title>Microbes associate with the intestines of laboratory mice.</title>
        <authorList>
            <person name="Navarre W."/>
            <person name="Wong E."/>
            <person name="Huang K."/>
            <person name="Tropini C."/>
            <person name="Ng K."/>
            <person name="Yu B."/>
        </authorList>
    </citation>
    <scope>NUCLEOTIDE SEQUENCE</scope>
    <source>
        <strain evidence="1">NM73_A23</strain>
    </source>
</reference>
<accession>A0AC61QTY4</accession>
<dbReference type="Proteomes" id="UP000308886">
    <property type="component" value="Unassembled WGS sequence"/>
</dbReference>
<evidence type="ECO:0000313" key="1">
    <source>
        <dbReference type="EMBL" id="TGX84096.1"/>
    </source>
</evidence>
<sequence length="481" mass="53166">MSNKHSIAAIILAAVTLLSSCMDNDDIEVNYYNDVAVTAFSLGNISHTVYTKKKTDPTQDSSYVESLSYSNYPFHVDNAQNRIYNTDSLLSNTHIAKSLASISAKNGGYLGWKNLDNDNYTEFASTDTVDLSKPRILRVVANDGSWYKDYTVTVLVHTEGADSLYWEDKGYDENISKLANIRGTRIGKKIIVYGTDNGSPKAYATDNNNGLAWQELLIGSESPVSMAANSTKGFALMSNGTVLSSEDGENWTTETTDADMRQLITASSSELYAMGNKAEIITFNLNDKTVRKETLKLDPDDKSKGKIADPDNIYPTKDIQGYTTKIATNPEMERVTLFGNNETDSIMTSWVKIVDNGNPERSQKWAYQTPDNTSKHLTPALENASMTTYGTGALLIGGKRLNLEEGSEGAKNNKPYENIYFSPDNGKNWWENCGNTKMYLPTGFSTYSNSAALINDGSHFWIICGGTGHIWKGHITTFSWQ</sequence>
<organism evidence="1 2">
    <name type="scientific">Palleniella muris</name>
    <dbReference type="NCBI Taxonomy" id="3038145"/>
    <lineage>
        <taxon>Bacteria</taxon>
        <taxon>Pseudomonadati</taxon>
        <taxon>Bacteroidota</taxon>
        <taxon>Bacteroidia</taxon>
        <taxon>Bacteroidales</taxon>
        <taxon>Prevotellaceae</taxon>
        <taxon>Palleniella</taxon>
    </lineage>
</organism>
<gene>
    <name evidence="1" type="ORF">E5358_00200</name>
</gene>
<name>A0AC61QTY4_9BACT</name>
<proteinExistence type="predicted"/>
<dbReference type="EMBL" id="SRZC01000001">
    <property type="protein sequence ID" value="TGX84096.1"/>
    <property type="molecule type" value="Genomic_DNA"/>
</dbReference>
<protein>
    <submittedName>
        <fullName evidence="1">Uncharacterized protein</fullName>
    </submittedName>
</protein>
<comment type="caution">
    <text evidence="1">The sequence shown here is derived from an EMBL/GenBank/DDBJ whole genome shotgun (WGS) entry which is preliminary data.</text>
</comment>
<keyword evidence="2" id="KW-1185">Reference proteome</keyword>
<evidence type="ECO:0000313" key="2">
    <source>
        <dbReference type="Proteomes" id="UP000308886"/>
    </source>
</evidence>